<keyword evidence="3" id="KW-0732">Signal</keyword>
<evidence type="ECO:0000256" key="6">
    <source>
        <dbReference type="PROSITE-ProRule" id="PRU00500"/>
    </source>
</evidence>
<dbReference type="InterPro" id="IPR036857">
    <property type="entry name" value="Thyroglobulin_1_sf"/>
</dbReference>
<dbReference type="GO" id="GO:0050840">
    <property type="term" value="F:extracellular matrix binding"/>
    <property type="evidence" value="ECO:0007669"/>
    <property type="project" value="TreeGrafter"/>
</dbReference>
<evidence type="ECO:0000256" key="5">
    <source>
        <dbReference type="ARBA" id="ARBA00023180"/>
    </source>
</evidence>
<dbReference type="AlphaFoldDB" id="A0A812ANM3"/>
<dbReference type="Pfam" id="PF10591">
    <property type="entry name" value="SPARC_Ca_bdg"/>
    <property type="match status" value="1"/>
</dbReference>
<evidence type="ECO:0000256" key="1">
    <source>
        <dbReference type="ARBA" id="ARBA00004613"/>
    </source>
</evidence>
<keyword evidence="4" id="KW-1015">Disulfide bond</keyword>
<evidence type="ECO:0000256" key="4">
    <source>
        <dbReference type="ARBA" id="ARBA00023157"/>
    </source>
</evidence>
<dbReference type="EMBL" id="CAHIKZ030000064">
    <property type="protein sequence ID" value="CAE1148092.1"/>
    <property type="molecule type" value="Genomic_DNA"/>
</dbReference>
<dbReference type="Pfam" id="PF00086">
    <property type="entry name" value="Thyroglobulin_1"/>
    <property type="match status" value="1"/>
</dbReference>
<sequence>MGGRCVKKHPIREGGTFMKHFHPKTTLELKSFAIDDSHYAQQRQMPEPQEEMQLSSQHVDSRAEARIAKRMSAPSLEHHAEKQALTEGQIHQEDDNDTETDNFLSANKPGLDVKQRTMPSPTEGRQTNLANYFMSLRKDPVVHQKVLKKLPECHREQLEDIMKRLTGWFVLLHAKYKENKKNMADGPVYQIPNLSLHRAANKTKHHFSVKKELNSFYKSHKCHCVRSIIWEFKHLDLDSDKHIDHNELSKIEKNDMEPCVKPFIDSCDRNGDSKLTRHEWCCCFAAVRPPCFTHLRRLQSDVAMKSATFVPHCDRDGYYEKRQCHKGICWCVDLNGNEISGTRTRSTPHCERLDVMGHRRKHV</sequence>
<evidence type="ECO:0000313" key="9">
    <source>
        <dbReference type="EMBL" id="CAE1148092.1"/>
    </source>
</evidence>
<feature type="compositionally biased region" description="Low complexity" evidence="7">
    <location>
        <begin position="41"/>
        <end position="53"/>
    </location>
</feature>
<dbReference type="GO" id="GO:0005509">
    <property type="term" value="F:calcium ion binding"/>
    <property type="evidence" value="ECO:0007669"/>
    <property type="project" value="InterPro"/>
</dbReference>
<accession>A0A812ANM3</accession>
<name>A0A812ANM3_ACAPH</name>
<feature type="region of interest" description="Disordered" evidence="7">
    <location>
        <begin position="39"/>
        <end position="126"/>
    </location>
</feature>
<dbReference type="Gene3D" id="4.10.800.10">
    <property type="entry name" value="Thyroglobulin type-1"/>
    <property type="match status" value="1"/>
</dbReference>
<dbReference type="SMART" id="SM00211">
    <property type="entry name" value="TY"/>
    <property type="match status" value="1"/>
</dbReference>
<evidence type="ECO:0000259" key="8">
    <source>
        <dbReference type="PROSITE" id="PS51162"/>
    </source>
</evidence>
<comment type="caution">
    <text evidence="6">Lacks conserved residue(s) required for the propagation of feature annotation.</text>
</comment>
<evidence type="ECO:0000256" key="3">
    <source>
        <dbReference type="ARBA" id="ARBA00022729"/>
    </source>
</evidence>
<gene>
    <name evidence="9" type="ORF">SPHA_2323</name>
</gene>
<feature type="compositionally biased region" description="Polar residues" evidence="7">
    <location>
        <begin position="117"/>
        <end position="126"/>
    </location>
</feature>
<keyword evidence="5" id="KW-0325">Glycoprotein</keyword>
<dbReference type="Gene3D" id="1.10.238.10">
    <property type="entry name" value="EF-hand"/>
    <property type="match status" value="1"/>
</dbReference>
<dbReference type="InterPro" id="IPR011992">
    <property type="entry name" value="EF-hand-dom_pair"/>
</dbReference>
<dbReference type="InterPro" id="IPR000716">
    <property type="entry name" value="Thyroglobulin_1"/>
</dbReference>
<comment type="caution">
    <text evidence="9">The sequence shown here is derived from an EMBL/GenBank/DDBJ whole genome shotgun (WGS) entry which is preliminary data.</text>
</comment>
<evidence type="ECO:0000313" key="10">
    <source>
        <dbReference type="Proteomes" id="UP000597762"/>
    </source>
</evidence>
<feature type="domain" description="Thyroglobulin type-1" evidence="8">
    <location>
        <begin position="288"/>
        <end position="350"/>
    </location>
</feature>
<dbReference type="Proteomes" id="UP000597762">
    <property type="component" value="Unassembled WGS sequence"/>
</dbReference>
<dbReference type="PROSITE" id="PS51162">
    <property type="entry name" value="THYROGLOBULIN_1_2"/>
    <property type="match status" value="1"/>
</dbReference>
<organism evidence="9 10">
    <name type="scientific">Acanthosepion pharaonis</name>
    <name type="common">Pharaoh cuttlefish</name>
    <name type="synonym">Sepia pharaonis</name>
    <dbReference type="NCBI Taxonomy" id="158019"/>
    <lineage>
        <taxon>Eukaryota</taxon>
        <taxon>Metazoa</taxon>
        <taxon>Spiralia</taxon>
        <taxon>Lophotrochozoa</taxon>
        <taxon>Mollusca</taxon>
        <taxon>Cephalopoda</taxon>
        <taxon>Coleoidea</taxon>
        <taxon>Decapodiformes</taxon>
        <taxon>Sepiida</taxon>
        <taxon>Sepiina</taxon>
        <taxon>Sepiidae</taxon>
        <taxon>Acanthosepion</taxon>
    </lineage>
</organism>
<dbReference type="PANTHER" id="PTHR13866:SF30">
    <property type="match status" value="1"/>
</dbReference>
<reference evidence="9" key="1">
    <citation type="submission" date="2021-01" db="EMBL/GenBank/DDBJ databases">
        <authorList>
            <person name="Li R."/>
            <person name="Bekaert M."/>
        </authorList>
    </citation>
    <scope>NUCLEOTIDE SEQUENCE</scope>
    <source>
        <strain evidence="9">Farmed</strain>
    </source>
</reference>
<dbReference type="SUPFAM" id="SSF57610">
    <property type="entry name" value="Thyroglobulin type-1 domain"/>
    <property type="match status" value="1"/>
</dbReference>
<dbReference type="GO" id="GO:0005615">
    <property type="term" value="C:extracellular space"/>
    <property type="evidence" value="ECO:0007669"/>
    <property type="project" value="TreeGrafter"/>
</dbReference>
<keyword evidence="2" id="KW-0964">Secreted</keyword>
<dbReference type="PANTHER" id="PTHR13866">
    <property type="entry name" value="SPARC OSTEONECTIN"/>
    <property type="match status" value="1"/>
</dbReference>
<dbReference type="SUPFAM" id="SSF47473">
    <property type="entry name" value="EF-hand"/>
    <property type="match status" value="1"/>
</dbReference>
<proteinExistence type="predicted"/>
<evidence type="ECO:0000256" key="7">
    <source>
        <dbReference type="SAM" id="MobiDB-lite"/>
    </source>
</evidence>
<dbReference type="OrthoDB" id="8875634at2759"/>
<dbReference type="GO" id="GO:0005518">
    <property type="term" value="F:collagen binding"/>
    <property type="evidence" value="ECO:0007669"/>
    <property type="project" value="TreeGrafter"/>
</dbReference>
<dbReference type="CDD" id="cd00191">
    <property type="entry name" value="TY"/>
    <property type="match status" value="1"/>
</dbReference>
<evidence type="ECO:0000256" key="2">
    <source>
        <dbReference type="ARBA" id="ARBA00022525"/>
    </source>
</evidence>
<protein>
    <submittedName>
        <fullName evidence="9">SPOCK</fullName>
    </submittedName>
</protein>
<keyword evidence="10" id="KW-1185">Reference proteome</keyword>
<dbReference type="PROSITE" id="PS00484">
    <property type="entry name" value="THYROGLOBULIN_1_1"/>
    <property type="match status" value="1"/>
</dbReference>
<comment type="subcellular location">
    <subcellularLocation>
        <location evidence="1">Secreted</location>
    </subcellularLocation>
</comment>
<dbReference type="InterPro" id="IPR019577">
    <property type="entry name" value="SPARC/Testican_Ca-bd-dom"/>
</dbReference>